<evidence type="ECO:0000313" key="2">
    <source>
        <dbReference type="EMBL" id="GMI71184.1"/>
    </source>
</evidence>
<dbReference type="EMBL" id="BSYR01000010">
    <property type="protein sequence ID" value="GMI71184.1"/>
    <property type="molecule type" value="Genomic_DNA"/>
</dbReference>
<dbReference type="InterPro" id="IPR036691">
    <property type="entry name" value="Endo/exonu/phosph_ase_sf"/>
</dbReference>
<evidence type="ECO:0000259" key="1">
    <source>
        <dbReference type="Pfam" id="PF03372"/>
    </source>
</evidence>
<dbReference type="PANTHER" id="PTHR33710">
    <property type="entry name" value="BNAC02G09200D PROTEIN"/>
    <property type="match status" value="1"/>
</dbReference>
<keyword evidence="3" id="KW-1185">Reference proteome</keyword>
<dbReference type="Pfam" id="PF03372">
    <property type="entry name" value="Exo_endo_phos"/>
    <property type="match status" value="1"/>
</dbReference>
<organism evidence="2 3">
    <name type="scientific">Hibiscus trionum</name>
    <name type="common">Flower of an hour</name>
    <dbReference type="NCBI Taxonomy" id="183268"/>
    <lineage>
        <taxon>Eukaryota</taxon>
        <taxon>Viridiplantae</taxon>
        <taxon>Streptophyta</taxon>
        <taxon>Embryophyta</taxon>
        <taxon>Tracheophyta</taxon>
        <taxon>Spermatophyta</taxon>
        <taxon>Magnoliopsida</taxon>
        <taxon>eudicotyledons</taxon>
        <taxon>Gunneridae</taxon>
        <taxon>Pentapetalae</taxon>
        <taxon>rosids</taxon>
        <taxon>malvids</taxon>
        <taxon>Malvales</taxon>
        <taxon>Malvaceae</taxon>
        <taxon>Malvoideae</taxon>
        <taxon>Hibiscus</taxon>
    </lineage>
</organism>
<comment type="caution">
    <text evidence="2">The sequence shown here is derived from an EMBL/GenBank/DDBJ whole genome shotgun (WGS) entry which is preliminary data.</text>
</comment>
<dbReference type="InterPro" id="IPR005135">
    <property type="entry name" value="Endo/exonuclease/phosphatase"/>
</dbReference>
<reference evidence="2" key="1">
    <citation type="submission" date="2023-05" db="EMBL/GenBank/DDBJ databases">
        <title>Genome and transcriptome analyses reveal genes involved in the formation of fine ridges on petal epidermal cells in Hibiscus trionum.</title>
        <authorList>
            <person name="Koshimizu S."/>
            <person name="Masuda S."/>
            <person name="Ishii T."/>
            <person name="Shirasu K."/>
            <person name="Hoshino A."/>
            <person name="Arita M."/>
        </authorList>
    </citation>
    <scope>NUCLEOTIDE SEQUENCE</scope>
    <source>
        <strain evidence="2">Hamamatsu line</strain>
    </source>
</reference>
<proteinExistence type="predicted"/>
<feature type="domain" description="Endonuclease/exonuclease/phosphatase" evidence="1">
    <location>
        <begin position="4"/>
        <end position="184"/>
    </location>
</feature>
<dbReference type="AlphaFoldDB" id="A0A9W7H525"/>
<evidence type="ECO:0000313" key="3">
    <source>
        <dbReference type="Proteomes" id="UP001165190"/>
    </source>
</evidence>
<dbReference type="GO" id="GO:0003824">
    <property type="term" value="F:catalytic activity"/>
    <property type="evidence" value="ECO:0007669"/>
    <property type="project" value="InterPro"/>
</dbReference>
<dbReference type="OrthoDB" id="1113909at2759"/>
<accession>A0A9W7H525</accession>
<dbReference type="PANTHER" id="PTHR33710:SF62">
    <property type="entry name" value="DUF4283 DOMAIN PROTEIN"/>
    <property type="match status" value="1"/>
</dbReference>
<name>A0A9W7H525_HIBTR</name>
<dbReference type="SUPFAM" id="SSF56219">
    <property type="entry name" value="DNase I-like"/>
    <property type="match status" value="1"/>
</dbReference>
<gene>
    <name evidence="2" type="ORF">HRI_000787700</name>
</gene>
<dbReference type="Gene3D" id="3.60.10.10">
    <property type="entry name" value="Endonuclease/exonuclease/phosphatase"/>
    <property type="match status" value="1"/>
</dbReference>
<protein>
    <recommendedName>
        <fullName evidence="1">Endonuclease/exonuclease/phosphatase domain-containing protein</fullName>
    </recommendedName>
</protein>
<dbReference type="Proteomes" id="UP001165190">
    <property type="component" value="Unassembled WGS sequence"/>
</dbReference>
<sequence>MKTLSWNVRDLGKLRAVRRLRNKLREVRPNILFLMETKLSDVRMANVQRKCGFSCSFDVSANGSCGGLSLAWMSDTSVSIQSFSSFHIDDVIKENHSTREWRLAGFYGNSVERLRVESWDLLQSLGVDQSLPWLVVGDFNEILLSSEKQGSRIRSDRNMDAFCRALEDCELEDLGFSGNWYTWGKGRLSSNVIHERLDRGVANPQSWDAFPEFSVQHLTHTISDHCPSLIISNPQDMCNLMDSYQAFKFSANWILEEE</sequence>